<reference evidence="8 9" key="1">
    <citation type="submission" date="2019-02" db="EMBL/GenBank/DDBJ databases">
        <title>Polymorphobacter sp. isolated from the lake at the Tibet of China.</title>
        <authorList>
            <person name="Li A."/>
        </authorList>
    </citation>
    <scope>NUCLEOTIDE SEQUENCE [LARGE SCALE GENOMIC DNA]</scope>
    <source>
        <strain evidence="8 9">DJ1R-1</strain>
    </source>
</reference>
<comment type="catalytic activity">
    <reaction evidence="5">
        <text>DNA(n) + a 2'-deoxyribonucleoside 5'-triphosphate = DNA(n+1) + diphosphate</text>
        <dbReference type="Rhea" id="RHEA:22508"/>
        <dbReference type="Rhea" id="RHEA-COMP:17339"/>
        <dbReference type="Rhea" id="RHEA-COMP:17340"/>
        <dbReference type="ChEBI" id="CHEBI:33019"/>
        <dbReference type="ChEBI" id="CHEBI:61560"/>
        <dbReference type="ChEBI" id="CHEBI:173112"/>
        <dbReference type="EC" id="2.7.7.7"/>
    </reaction>
</comment>
<dbReference type="InterPro" id="IPR050356">
    <property type="entry name" value="SulA_CellDiv_inhibitor"/>
</dbReference>
<dbReference type="InterPro" id="IPR017961">
    <property type="entry name" value="DNA_pol_Y-fam_little_finger"/>
</dbReference>
<evidence type="ECO:0000256" key="4">
    <source>
        <dbReference type="ARBA" id="ARBA00025589"/>
    </source>
</evidence>
<feature type="domain" description="DNA polymerase Y-family little finger" evidence="7">
    <location>
        <begin position="280"/>
        <end position="361"/>
    </location>
</feature>
<dbReference type="GO" id="GO:0003684">
    <property type="term" value="F:damaged DNA binding"/>
    <property type="evidence" value="ECO:0007669"/>
    <property type="project" value="InterPro"/>
</dbReference>
<evidence type="ECO:0000256" key="2">
    <source>
        <dbReference type="ARBA" id="ARBA00012417"/>
    </source>
</evidence>
<proteinExistence type="predicted"/>
<dbReference type="CDD" id="cd03468">
    <property type="entry name" value="PolY_like"/>
    <property type="match status" value="1"/>
</dbReference>
<dbReference type="EC" id="2.7.7.7" evidence="2"/>
<dbReference type="AlphaFoldDB" id="A0A4Y9EM33"/>
<dbReference type="EMBL" id="SIHO01000002">
    <property type="protein sequence ID" value="TFU02861.1"/>
    <property type="molecule type" value="Genomic_DNA"/>
</dbReference>
<evidence type="ECO:0000256" key="1">
    <source>
        <dbReference type="ARBA" id="ARBA00011245"/>
    </source>
</evidence>
<dbReference type="InterPro" id="IPR043502">
    <property type="entry name" value="DNA/RNA_pol_sf"/>
</dbReference>
<comment type="subunit">
    <text evidence="1">Monomer.</text>
</comment>
<sequence length="554" mass="59296">MRRGCPRSMSSCSGGAAACPVGAGDSNGMTKMDATAKPPTPPQPRMPAFTTRRYLALWFVYLPCERALPALPPPAAPPETPFALVVRAGNALRLSAVGAAAARAGLGVGMTLADARARRPDLLTLPHDAAADAVLLERLAAHMQRFTPMVATDPPDGLILDITGCAHLFGSEAVLAAQAVADAGLTTRHAFAAHAAAARALARYGRAGGDVRDLPVTALELSADALSGLRRAGLATLGDLARRPMAGLAARFGADAVQRLRAIMGEVSNPIAARQATAAIGARARFAEPLAHTEAVLDVLEDLLVQTARQMEPRQIGGRRFVVTLERSDGARRRLVVETGLPVRDAAVVMRLLRERIDSLSDPLDPGFGFDSLTLAVPRTQPLAARQIALDSGDGASVGDDSVAALIDRLATRLGPDNICQLRPRDTHIPESAQQLVPATGAAAPWPTTAGRPLRPLLLLDPPAAVTTITSFPDGPPQRFRWRGQVHVVCHAEGPERIAPEWWRRRDGHIPGQHGLTRDYYRVEDAEGRRFWLFRHGLYEERSDPLWYIHGLFA</sequence>
<evidence type="ECO:0000259" key="6">
    <source>
        <dbReference type="Pfam" id="PF00817"/>
    </source>
</evidence>
<evidence type="ECO:0000259" key="7">
    <source>
        <dbReference type="Pfam" id="PF11799"/>
    </source>
</evidence>
<dbReference type="OrthoDB" id="9788640at2"/>
<evidence type="ECO:0000313" key="9">
    <source>
        <dbReference type="Proteomes" id="UP000297737"/>
    </source>
</evidence>
<dbReference type="PANTHER" id="PTHR35369">
    <property type="entry name" value="BLR3025 PROTEIN-RELATED"/>
    <property type="match status" value="1"/>
</dbReference>
<dbReference type="GO" id="GO:0006281">
    <property type="term" value="P:DNA repair"/>
    <property type="evidence" value="ECO:0007669"/>
    <property type="project" value="InterPro"/>
</dbReference>
<evidence type="ECO:0000313" key="8">
    <source>
        <dbReference type="EMBL" id="TFU02861.1"/>
    </source>
</evidence>
<dbReference type="Pfam" id="PF11799">
    <property type="entry name" value="IMS_C"/>
    <property type="match status" value="1"/>
</dbReference>
<evidence type="ECO:0000256" key="5">
    <source>
        <dbReference type="ARBA" id="ARBA00049244"/>
    </source>
</evidence>
<dbReference type="Proteomes" id="UP000297737">
    <property type="component" value="Unassembled WGS sequence"/>
</dbReference>
<keyword evidence="9" id="KW-1185">Reference proteome</keyword>
<keyword evidence="3" id="KW-0227">DNA damage</keyword>
<evidence type="ECO:0000256" key="3">
    <source>
        <dbReference type="ARBA" id="ARBA00022763"/>
    </source>
</evidence>
<comment type="function">
    <text evidence="4">Poorly processive, error-prone DNA polymerase involved in untargeted mutagenesis. Copies undamaged DNA at stalled replication forks, which arise in vivo from mismatched or misaligned primer ends. These misaligned primers can be extended by PolIV. Exhibits no 3'-5' exonuclease (proofreading) activity. May be involved in translesional synthesis, in conjunction with the beta clamp from PolIII.</text>
</comment>
<protein>
    <recommendedName>
        <fullName evidence="2">DNA-directed DNA polymerase</fullName>
        <ecNumber evidence="2">2.7.7.7</ecNumber>
    </recommendedName>
</protein>
<feature type="domain" description="UmuC" evidence="6">
    <location>
        <begin position="85"/>
        <end position="192"/>
    </location>
</feature>
<dbReference type="SUPFAM" id="SSF56672">
    <property type="entry name" value="DNA/RNA polymerases"/>
    <property type="match status" value="1"/>
</dbReference>
<name>A0A4Y9EM33_9SPHN</name>
<accession>A0A4Y9EM33</accession>
<dbReference type="PROSITE" id="PS51257">
    <property type="entry name" value="PROKAR_LIPOPROTEIN"/>
    <property type="match status" value="1"/>
</dbReference>
<dbReference type="PANTHER" id="PTHR35369:SF2">
    <property type="entry name" value="BLR3025 PROTEIN"/>
    <property type="match status" value="1"/>
</dbReference>
<organism evidence="8 9">
    <name type="scientific">Glacieibacterium arshaanense</name>
    <dbReference type="NCBI Taxonomy" id="2511025"/>
    <lineage>
        <taxon>Bacteria</taxon>
        <taxon>Pseudomonadati</taxon>
        <taxon>Pseudomonadota</taxon>
        <taxon>Alphaproteobacteria</taxon>
        <taxon>Sphingomonadales</taxon>
        <taxon>Sphingosinicellaceae</taxon>
        <taxon>Glacieibacterium</taxon>
    </lineage>
</organism>
<dbReference type="InterPro" id="IPR001126">
    <property type="entry name" value="UmuC"/>
</dbReference>
<comment type="caution">
    <text evidence="8">The sequence shown here is derived from an EMBL/GenBank/DDBJ whole genome shotgun (WGS) entry which is preliminary data.</text>
</comment>
<gene>
    <name evidence="8" type="ORF">EUV02_06510</name>
</gene>
<dbReference type="Pfam" id="PF00817">
    <property type="entry name" value="IMS"/>
    <property type="match status" value="1"/>
</dbReference>